<accession>A0A075B1G0</accession>
<protein>
    <submittedName>
        <fullName evidence="1">Uncharacterized protein</fullName>
    </submittedName>
</protein>
<sequence>MNEILNKKLSFAKLCDRSENLIDFEIPKEFIAVNFQCKINERFVNYLSVGSPHFHFSTIFSDAERQELFFASCHEDGQVEGLLSKKFGDSLILTTSFESPCNNKLLNHNVVGLTIKHLTNVASSDISFSTEDYMFGFRHMFAKKFSIFDFAVGGELYFKALEKTGGRKCVELGGQPEILEAKNVTLR</sequence>
<dbReference type="AlphaFoldDB" id="A0A075B1G0"/>
<reference evidence="1 2" key="1">
    <citation type="journal article" date="2013" name="Curr. Biol.">
        <title>Shared signatures of parasitism and phylogenomics unite Cryptomycota and microsporidia.</title>
        <authorList>
            <person name="James T.Y."/>
            <person name="Pelin A."/>
            <person name="Bonen L."/>
            <person name="Ahrendt S."/>
            <person name="Sain D."/>
            <person name="Corradi N."/>
            <person name="Stajich J.E."/>
        </authorList>
    </citation>
    <scope>NUCLEOTIDE SEQUENCE [LARGE SCALE GENOMIC DNA]</scope>
    <source>
        <strain evidence="1 2">CSF55</strain>
    </source>
</reference>
<proteinExistence type="predicted"/>
<dbReference type="Proteomes" id="UP000030755">
    <property type="component" value="Unassembled WGS sequence"/>
</dbReference>
<dbReference type="EMBL" id="KE560937">
    <property type="protein sequence ID" value="EPZ34613.1"/>
    <property type="molecule type" value="Genomic_DNA"/>
</dbReference>
<organism evidence="1 2">
    <name type="scientific">Rozella allomycis (strain CSF55)</name>
    <dbReference type="NCBI Taxonomy" id="988480"/>
    <lineage>
        <taxon>Eukaryota</taxon>
        <taxon>Fungi</taxon>
        <taxon>Fungi incertae sedis</taxon>
        <taxon>Cryptomycota</taxon>
        <taxon>Cryptomycota incertae sedis</taxon>
        <taxon>Rozella</taxon>
    </lineage>
</organism>
<gene>
    <name evidence="1" type="ORF">O9G_001915</name>
</gene>
<keyword evidence="2" id="KW-1185">Reference proteome</keyword>
<evidence type="ECO:0000313" key="2">
    <source>
        <dbReference type="Proteomes" id="UP000030755"/>
    </source>
</evidence>
<name>A0A075B1G0_ROZAC</name>
<evidence type="ECO:0000313" key="1">
    <source>
        <dbReference type="EMBL" id="EPZ34613.1"/>
    </source>
</evidence>
<dbReference type="HOGENOM" id="CLU_1448492_0_0_1"/>